<dbReference type="PANTHER" id="PTHR30543:SF21">
    <property type="entry name" value="NAD(P)H-DEPENDENT FMN REDUCTASE LOT6"/>
    <property type="match status" value="1"/>
</dbReference>
<name>A0ABT3QYB3_9HYPH</name>
<dbReference type="SUPFAM" id="SSF52218">
    <property type="entry name" value="Flavoproteins"/>
    <property type="match status" value="1"/>
</dbReference>
<dbReference type="PANTHER" id="PTHR30543">
    <property type="entry name" value="CHROMATE REDUCTASE"/>
    <property type="match status" value="1"/>
</dbReference>
<dbReference type="InterPro" id="IPR029039">
    <property type="entry name" value="Flavoprotein-like_sf"/>
</dbReference>
<reference evidence="2 3" key="1">
    <citation type="journal article" date="2016" name="Int. J. Syst. Evol. Microbiol.">
        <title>Labrenzia salina sp. nov., isolated from the rhizosphere of the halophyte Arthrocnemum macrostachyum.</title>
        <authorList>
            <person name="Camacho M."/>
            <person name="Redondo-Gomez S."/>
            <person name="Rodriguez-Llorente I."/>
            <person name="Rohde M."/>
            <person name="Sproer C."/>
            <person name="Schumann P."/>
            <person name="Klenk H.P."/>
            <person name="Montero-Calasanz M.D.C."/>
        </authorList>
    </citation>
    <scope>NUCLEOTIDE SEQUENCE [LARGE SCALE GENOMIC DNA]</scope>
    <source>
        <strain evidence="2 3">DSM 29163</strain>
    </source>
</reference>
<evidence type="ECO:0000313" key="3">
    <source>
        <dbReference type="Proteomes" id="UP001300261"/>
    </source>
</evidence>
<dbReference type="InterPro" id="IPR005025">
    <property type="entry name" value="FMN_Rdtase-like_dom"/>
</dbReference>
<feature type="domain" description="NADPH-dependent FMN reductase-like" evidence="1">
    <location>
        <begin position="3"/>
        <end position="138"/>
    </location>
</feature>
<sequence>MPVKILTFCGSLRAASSNLALLQAVERLAPAGICVSRYTGITGLPHFTPDQDEDALLPQPARDLRTQVAAADGLLFAVPEYMHGLPGSFKNTLDWMVGCQRFPGKPVALAHVTARHAFAPAQLEEILRTMAARIVPDAGIHLGLSSNRLDADMICADASHAAVIRTALENFQRSVQSKEFE</sequence>
<dbReference type="Proteomes" id="UP001300261">
    <property type="component" value="Unassembled WGS sequence"/>
</dbReference>
<evidence type="ECO:0000259" key="1">
    <source>
        <dbReference type="Pfam" id="PF03358"/>
    </source>
</evidence>
<gene>
    <name evidence="2" type="ORF">ON753_05940</name>
</gene>
<dbReference type="EMBL" id="JAPEVI010000003">
    <property type="protein sequence ID" value="MCX2721947.1"/>
    <property type="molecule type" value="Genomic_DNA"/>
</dbReference>
<dbReference type="Gene3D" id="3.40.50.360">
    <property type="match status" value="1"/>
</dbReference>
<dbReference type="Pfam" id="PF03358">
    <property type="entry name" value="FMN_red"/>
    <property type="match status" value="1"/>
</dbReference>
<accession>A0ABT3QYB3</accession>
<keyword evidence="3" id="KW-1185">Reference proteome</keyword>
<proteinExistence type="predicted"/>
<protein>
    <submittedName>
        <fullName evidence="2">NAD(P)H-dependent oxidoreductase</fullName>
    </submittedName>
</protein>
<dbReference type="InterPro" id="IPR050712">
    <property type="entry name" value="NAD(P)H-dep_reductase"/>
</dbReference>
<evidence type="ECO:0000313" key="2">
    <source>
        <dbReference type="EMBL" id="MCX2721947.1"/>
    </source>
</evidence>
<organism evidence="2 3">
    <name type="scientific">Roseibium salinum</name>
    <dbReference type="NCBI Taxonomy" id="1604349"/>
    <lineage>
        <taxon>Bacteria</taxon>
        <taxon>Pseudomonadati</taxon>
        <taxon>Pseudomonadota</taxon>
        <taxon>Alphaproteobacteria</taxon>
        <taxon>Hyphomicrobiales</taxon>
        <taxon>Stappiaceae</taxon>
        <taxon>Roseibium</taxon>
    </lineage>
</organism>
<dbReference type="RefSeq" id="WP_265961652.1">
    <property type="nucleotide sequence ID" value="NZ_JAPEVI010000003.1"/>
</dbReference>
<comment type="caution">
    <text evidence="2">The sequence shown here is derived from an EMBL/GenBank/DDBJ whole genome shotgun (WGS) entry which is preliminary data.</text>
</comment>